<evidence type="ECO:0000259" key="1">
    <source>
        <dbReference type="Pfam" id="PF01789"/>
    </source>
</evidence>
<dbReference type="InterPro" id="IPR002683">
    <property type="entry name" value="PsbP_C"/>
</dbReference>
<dbReference type="EMBL" id="EF087360">
    <property type="protein sequence ID" value="ABK26604.1"/>
    <property type="molecule type" value="mRNA"/>
</dbReference>
<dbReference type="GO" id="GO:0015979">
    <property type="term" value="P:photosynthesis"/>
    <property type="evidence" value="ECO:0007669"/>
    <property type="project" value="InterPro"/>
</dbReference>
<reference evidence="2" key="1">
    <citation type="journal article" date="2008" name="BMC Genomics">
        <title>A conifer genomics resource of 200,000 spruce (Picea spp.) ESTs and 6,464 high-quality, sequence-finished full-length cDNAs for Sitka spruce (Picea sitchensis).</title>
        <authorList>
            <person name="Ralph S.G."/>
            <person name="Chun H.J."/>
            <person name="Kolosova N."/>
            <person name="Cooper D."/>
            <person name="Oddy C."/>
            <person name="Ritland C.E."/>
            <person name="Kirkpatrick R."/>
            <person name="Moore R."/>
            <person name="Barber S."/>
            <person name="Holt R.A."/>
            <person name="Jones S.J."/>
            <person name="Marra M.A."/>
            <person name="Douglas C.J."/>
            <person name="Ritland K."/>
            <person name="Bohlmann J."/>
        </authorList>
    </citation>
    <scope>NUCLEOTIDE SEQUENCE</scope>
    <source>
        <tissue evidence="2">Green portion of the leader tissue</tissue>
    </source>
</reference>
<accession>A9P143</accession>
<dbReference type="GO" id="GO:0005509">
    <property type="term" value="F:calcium ion binding"/>
    <property type="evidence" value="ECO:0007669"/>
    <property type="project" value="InterPro"/>
</dbReference>
<dbReference type="Pfam" id="PF01789">
    <property type="entry name" value="PsbP"/>
    <property type="match status" value="1"/>
</dbReference>
<name>A9P143_PICSI</name>
<dbReference type="GO" id="GO:0019898">
    <property type="term" value="C:extrinsic component of membrane"/>
    <property type="evidence" value="ECO:0007669"/>
    <property type="project" value="InterPro"/>
</dbReference>
<organism evidence="2">
    <name type="scientific">Picea sitchensis</name>
    <name type="common">Sitka spruce</name>
    <name type="synonym">Pinus sitchensis</name>
    <dbReference type="NCBI Taxonomy" id="3332"/>
    <lineage>
        <taxon>Eukaryota</taxon>
        <taxon>Viridiplantae</taxon>
        <taxon>Streptophyta</taxon>
        <taxon>Embryophyta</taxon>
        <taxon>Tracheophyta</taxon>
        <taxon>Spermatophyta</taxon>
        <taxon>Pinopsida</taxon>
        <taxon>Pinidae</taxon>
        <taxon>Conifers I</taxon>
        <taxon>Pinales</taxon>
        <taxon>Pinaceae</taxon>
        <taxon>Picea</taxon>
    </lineage>
</organism>
<dbReference type="GO" id="GO:0009654">
    <property type="term" value="C:photosystem II oxygen evolving complex"/>
    <property type="evidence" value="ECO:0007669"/>
    <property type="project" value="InterPro"/>
</dbReference>
<dbReference type="AlphaFoldDB" id="A9P143"/>
<dbReference type="PANTHER" id="PTHR31407:SF7">
    <property type="entry name" value="PSBP DOMAIN-CONTAINING PROTEIN 5, CHLOROPLASTIC"/>
    <property type="match status" value="1"/>
</dbReference>
<protein>
    <recommendedName>
        <fullName evidence="1">PsbP C-terminal domain-containing protein</fullName>
    </recommendedName>
</protein>
<dbReference type="SUPFAM" id="SSF55724">
    <property type="entry name" value="Mog1p/PsbP-like"/>
    <property type="match status" value="1"/>
</dbReference>
<sequence>MALLFLPVSSSPPWGGRATTAFIRCEYQPMMRKHKQSTYKVKSFNFQGDLKTVLENRDMTVLGSNKNYICRRDLLMYGFWGPISFLFASESGRALDMDKIDEEPEYGLQVDETNAYTFSYPLNVPKRQYKLKWIESRKPERYSSAAPLSADARQRIVSERLDIKDNLVISVSIGPPNYRFLTSKDKNTWDAEDVADSVLSDKSTARVSTGERVAEKSVINAHSNKVAGEPYWYYEYIAQKSPTTSGQQRDVFRHSLAVTAEREGYLYSLNASTLSPSWNTMEPLLRETISSFRLTPPTQNYVPPYKDPWRIW</sequence>
<dbReference type="Gene3D" id="3.40.1000.10">
    <property type="entry name" value="Mog1/PsbP, alpha/beta/alpha sandwich"/>
    <property type="match status" value="1"/>
</dbReference>
<evidence type="ECO:0000313" key="2">
    <source>
        <dbReference type="EMBL" id="ABK26604.1"/>
    </source>
</evidence>
<feature type="domain" description="PsbP C-terminal" evidence="1">
    <location>
        <begin position="191"/>
        <end position="293"/>
    </location>
</feature>
<proteinExistence type="evidence at transcript level"/>
<dbReference type="PANTHER" id="PTHR31407">
    <property type="match status" value="1"/>
</dbReference>
<dbReference type="InterPro" id="IPR016123">
    <property type="entry name" value="Mog1/PsbP_a/b/a-sand"/>
</dbReference>